<dbReference type="Pfam" id="PF06733">
    <property type="entry name" value="DEAD_2"/>
    <property type="match status" value="1"/>
</dbReference>
<keyword evidence="9" id="KW-0413">Isomerase</keyword>
<dbReference type="GO" id="GO:0003678">
    <property type="term" value="F:DNA helicase activity"/>
    <property type="evidence" value="ECO:0007669"/>
    <property type="project" value="InterPro"/>
</dbReference>
<dbReference type="GO" id="GO:0005524">
    <property type="term" value="F:ATP binding"/>
    <property type="evidence" value="ECO:0007669"/>
    <property type="project" value="UniProtKB-KW"/>
</dbReference>
<keyword evidence="6" id="KW-0067">ATP-binding</keyword>
<keyword evidence="8" id="KW-0411">Iron-sulfur</keyword>
<dbReference type="Pfam" id="PF13307">
    <property type="entry name" value="Helicase_C_2"/>
    <property type="match status" value="1"/>
</dbReference>
<dbReference type="AlphaFoldDB" id="A0A1I8AKG0"/>
<dbReference type="GO" id="GO:0016818">
    <property type="term" value="F:hydrolase activity, acting on acid anhydrides, in phosphorus-containing anhydrides"/>
    <property type="evidence" value="ECO:0007669"/>
    <property type="project" value="InterPro"/>
</dbReference>
<dbReference type="SUPFAM" id="SSF52540">
    <property type="entry name" value="P-loop containing nucleoside triphosphate hydrolases"/>
    <property type="match status" value="1"/>
</dbReference>
<name>A0A1I8AKG0_9BILA</name>
<dbReference type="Gene3D" id="3.40.50.300">
    <property type="entry name" value="P-loop containing nucleotide triphosphate hydrolases"/>
    <property type="match status" value="3"/>
</dbReference>
<dbReference type="PROSITE" id="PS00690">
    <property type="entry name" value="DEAH_ATP_HELICASE"/>
    <property type="match status" value="1"/>
</dbReference>
<dbReference type="InterPro" id="IPR006555">
    <property type="entry name" value="ATP-dep_Helicase_C"/>
</dbReference>
<evidence type="ECO:0000256" key="9">
    <source>
        <dbReference type="ARBA" id="ARBA00023235"/>
    </source>
</evidence>
<dbReference type="PANTHER" id="PTHR11472">
    <property type="entry name" value="DNA REPAIR DEAD HELICASE RAD3/XP-D SUBFAMILY MEMBER"/>
    <property type="match status" value="1"/>
</dbReference>
<dbReference type="InterPro" id="IPR027417">
    <property type="entry name" value="P-loop_NTPase"/>
</dbReference>
<keyword evidence="10" id="KW-0539">Nucleus</keyword>
<dbReference type="InterPro" id="IPR045028">
    <property type="entry name" value="DinG/Rad3-like"/>
</dbReference>
<dbReference type="InterPro" id="IPR002464">
    <property type="entry name" value="DNA/RNA_helicase_DEAH_CS"/>
</dbReference>
<dbReference type="GO" id="GO:0005634">
    <property type="term" value="C:nucleus"/>
    <property type="evidence" value="ECO:0007669"/>
    <property type="project" value="UniProtKB-SubCell"/>
</dbReference>
<evidence type="ECO:0000256" key="2">
    <source>
        <dbReference type="ARBA" id="ARBA00022723"/>
    </source>
</evidence>
<evidence type="ECO:0000256" key="4">
    <source>
        <dbReference type="ARBA" id="ARBA00022801"/>
    </source>
</evidence>
<keyword evidence="4" id="KW-0378">Hydrolase</keyword>
<sequence>MEKKPRPRAQNMKRKRIILESECETMKMSGIDVKLPPKVKPYPSQKLMMFRILQSLKSCQNAMIESPTGSGKTLGLLSSTCAWLQDYQVQRQQAKTTCPKHGASKQDNHGPLDMEELESSAVVDSDMDFSFNATGMSRIAAEMDDDDDFVVPSPVLKRRSMDTSMISQANLKRAKVEEKEEQECTCLPRVRIYYGTRTHKQIGQVVKEFSRLPYAGVIKHTILASREQSCIHAEVKKSFDVTGTFLAPDGPGCAHKQNIRAAKLDKGPDMRRFIEKNGDSVWDLEDLVDTLSHSKPTICPYFASTRVLTSDADLIFCPFSYLLDPIIRDMSDVFMNKAIVILDEAHNVEDTCREAASFDFTEAEITSAMEELNLKRMILRKAQERVIAHPSSHNSPTKLPETVPEVLDEVERHLAVLTHFVKNLHDWFVSVTSDVVNAPVKFGGRQTKTMSFAALSNSLKDSRWHGLYFKKKENEDQASSDEDQTLHRLHQEISLTHFVKNLHDWFVSVTADVVNAPVKFGGRQTKTMSFAALSNSLKDSRWHGLYFKKKENEDQAGSDEDQTLHRLHQEISKSYNFMCTVDKPGPNGQPLDEIMEKVLSAYKLSGTTIVCMEKFIYFMTYYSRNADGINNMTTYKGFVCIEKEFQSSRTPMRSGGGGKYSATQSIGSQLPWNEFGGTFKEGEEDEGGWKSTRKHEAFKPVKPGHKVTLSLWCMVPALSFKDAFSSCRSVILASGTLTPVDTFESELGMTFKFKMEGNQVIPKEQIFASVVSRGPNGARLCATYKNINENDIFTQELSEIIKSVCETVPKGVLCFFPSYRLLDKVYQYMEQKFILKKMEKIKAILREPRRSSELQEVMDQYERAIENPKLVVGPQGNGALMFAVFRGKVSEGIDFTDDRARCVISVGIPYPNAVDEHVVEKKKYNDDSSKPNSVMPIRTLPGDVWYSTQAYRALNQALGRCLRHRNDWGALVLVDERFVTQSFQGPMVAPHAKISKWVKEQLVIYDEYSDFKMELGEFVERMQNRDRDNKKLEAENKLEDEDNTEWKSFSRKTIPSILIE</sequence>
<keyword evidence="2" id="KW-0479">Metal-binding</keyword>
<dbReference type="SMART" id="SM00488">
    <property type="entry name" value="DEXDc2"/>
    <property type="match status" value="1"/>
</dbReference>
<dbReference type="PROSITE" id="PS51193">
    <property type="entry name" value="HELICASE_ATP_BIND_2"/>
    <property type="match status" value="1"/>
</dbReference>
<dbReference type="InterPro" id="IPR010614">
    <property type="entry name" value="RAD3-like_helicase_DEAD"/>
</dbReference>
<dbReference type="WBParaSite" id="L893_g670.t1">
    <property type="protein sequence ID" value="L893_g670.t1"/>
    <property type="gene ID" value="L893_g670"/>
</dbReference>
<dbReference type="CDD" id="cd18788">
    <property type="entry name" value="SF2_C_XPD"/>
    <property type="match status" value="1"/>
</dbReference>
<evidence type="ECO:0000313" key="13">
    <source>
        <dbReference type="WBParaSite" id="L893_g670.t1"/>
    </source>
</evidence>
<accession>A0A1I8AKG0</accession>
<dbReference type="FunFam" id="3.40.50.300:FF:003493">
    <property type="entry name" value="Predicted protein"/>
    <property type="match status" value="1"/>
</dbReference>
<dbReference type="GO" id="GO:1990918">
    <property type="term" value="P:double-strand break repair involved in meiotic recombination"/>
    <property type="evidence" value="ECO:0007669"/>
    <property type="project" value="TreeGrafter"/>
</dbReference>
<evidence type="ECO:0000256" key="1">
    <source>
        <dbReference type="ARBA" id="ARBA00004123"/>
    </source>
</evidence>
<dbReference type="GO" id="GO:0046872">
    <property type="term" value="F:metal ion binding"/>
    <property type="evidence" value="ECO:0007669"/>
    <property type="project" value="UniProtKB-KW"/>
</dbReference>
<evidence type="ECO:0000256" key="7">
    <source>
        <dbReference type="ARBA" id="ARBA00023004"/>
    </source>
</evidence>
<proteinExistence type="predicted"/>
<feature type="domain" description="Helicase ATP-binding" evidence="11">
    <location>
        <begin position="31"/>
        <end position="389"/>
    </location>
</feature>
<dbReference type="GO" id="GO:0003677">
    <property type="term" value="F:DNA binding"/>
    <property type="evidence" value="ECO:0007669"/>
    <property type="project" value="InterPro"/>
</dbReference>
<dbReference type="InterPro" id="IPR006554">
    <property type="entry name" value="Helicase-like_DEXD_c2"/>
</dbReference>
<dbReference type="Proteomes" id="UP000095287">
    <property type="component" value="Unplaced"/>
</dbReference>
<dbReference type="NCBIfam" id="TIGR00604">
    <property type="entry name" value="rad3"/>
    <property type="match status" value="1"/>
</dbReference>
<evidence type="ECO:0000256" key="3">
    <source>
        <dbReference type="ARBA" id="ARBA00022741"/>
    </source>
</evidence>
<reference evidence="13" key="1">
    <citation type="submission" date="2016-11" db="UniProtKB">
        <authorList>
            <consortium name="WormBaseParasite"/>
        </authorList>
    </citation>
    <scope>IDENTIFICATION</scope>
</reference>
<dbReference type="InterPro" id="IPR014013">
    <property type="entry name" value="Helic_SF1/SF2_ATP-bd_DinG/Rad3"/>
</dbReference>
<evidence type="ECO:0000256" key="5">
    <source>
        <dbReference type="ARBA" id="ARBA00022806"/>
    </source>
</evidence>
<evidence type="ECO:0000259" key="11">
    <source>
        <dbReference type="PROSITE" id="PS51193"/>
    </source>
</evidence>
<dbReference type="GO" id="GO:0006289">
    <property type="term" value="P:nucleotide-excision repair"/>
    <property type="evidence" value="ECO:0007669"/>
    <property type="project" value="TreeGrafter"/>
</dbReference>
<organism evidence="12 13">
    <name type="scientific">Steinernema glaseri</name>
    <dbReference type="NCBI Taxonomy" id="37863"/>
    <lineage>
        <taxon>Eukaryota</taxon>
        <taxon>Metazoa</taxon>
        <taxon>Ecdysozoa</taxon>
        <taxon>Nematoda</taxon>
        <taxon>Chromadorea</taxon>
        <taxon>Rhabditida</taxon>
        <taxon>Tylenchina</taxon>
        <taxon>Panagrolaimomorpha</taxon>
        <taxon>Strongyloidoidea</taxon>
        <taxon>Steinernematidae</taxon>
        <taxon>Steinernema</taxon>
    </lineage>
</organism>
<evidence type="ECO:0000256" key="8">
    <source>
        <dbReference type="ARBA" id="ARBA00023014"/>
    </source>
</evidence>
<dbReference type="GO" id="GO:0051536">
    <property type="term" value="F:iron-sulfur cluster binding"/>
    <property type="evidence" value="ECO:0007669"/>
    <property type="project" value="UniProtKB-KW"/>
</dbReference>
<dbReference type="SMART" id="SM00491">
    <property type="entry name" value="HELICc2"/>
    <property type="match status" value="1"/>
</dbReference>
<protein>
    <submittedName>
        <fullName evidence="13">DNA helicase</fullName>
    </submittedName>
</protein>
<keyword evidence="7" id="KW-0408">Iron</keyword>
<keyword evidence="3" id="KW-0547">Nucleotide-binding</keyword>
<comment type="subcellular location">
    <subcellularLocation>
        <location evidence="1">Nucleus</location>
    </subcellularLocation>
</comment>
<evidence type="ECO:0000256" key="10">
    <source>
        <dbReference type="ARBA" id="ARBA00023242"/>
    </source>
</evidence>
<evidence type="ECO:0000313" key="12">
    <source>
        <dbReference type="Proteomes" id="UP000095287"/>
    </source>
</evidence>
<keyword evidence="12" id="KW-1185">Reference proteome</keyword>
<dbReference type="InterPro" id="IPR013020">
    <property type="entry name" value="Rad3/Chl1-like"/>
</dbReference>
<dbReference type="PANTHER" id="PTHR11472:SF47">
    <property type="entry name" value="FANCONI ANEMIA GROUP J PROTEIN"/>
    <property type="match status" value="1"/>
</dbReference>
<keyword evidence="5" id="KW-0347">Helicase</keyword>
<evidence type="ECO:0000256" key="6">
    <source>
        <dbReference type="ARBA" id="ARBA00022840"/>
    </source>
</evidence>